<feature type="region of interest" description="Disordered" evidence="5">
    <location>
        <begin position="128"/>
        <end position="148"/>
    </location>
</feature>
<reference evidence="7 8" key="1">
    <citation type="journal article" date="2020" name="ISME J.">
        <title>Comparative genomics reveals insights into cyanobacterial evolution and habitat adaptation.</title>
        <authorList>
            <person name="Chen M.Y."/>
            <person name="Teng W.K."/>
            <person name="Zhao L."/>
            <person name="Hu C.X."/>
            <person name="Zhou Y.K."/>
            <person name="Han B.P."/>
            <person name="Song L.R."/>
            <person name="Shu W.S."/>
        </authorList>
    </citation>
    <scope>NUCLEOTIDE SEQUENCE [LARGE SCALE GENOMIC DNA]</scope>
    <source>
        <strain evidence="7 8">FACHB-1050</strain>
    </source>
</reference>
<feature type="compositionally biased region" description="Basic and acidic residues" evidence="5">
    <location>
        <begin position="37"/>
        <end position="46"/>
    </location>
</feature>
<evidence type="ECO:0000256" key="2">
    <source>
        <dbReference type="ARBA" id="ARBA00008441"/>
    </source>
</evidence>
<protein>
    <submittedName>
        <fullName evidence="7">Spy/CpxP family protein refolding chaperone</fullName>
    </submittedName>
</protein>
<keyword evidence="8" id="KW-1185">Reference proteome</keyword>
<dbReference type="EMBL" id="JACJQY010000022">
    <property type="protein sequence ID" value="MBD2318004.1"/>
    <property type="molecule type" value="Genomic_DNA"/>
</dbReference>
<comment type="caution">
    <text evidence="7">The sequence shown here is derived from an EMBL/GenBank/DDBJ whole genome shotgun (WGS) entry which is preliminary data.</text>
</comment>
<feature type="chain" id="PRO_5046186847" evidence="6">
    <location>
        <begin position="23"/>
        <end position="148"/>
    </location>
</feature>
<comment type="subcellular location">
    <subcellularLocation>
        <location evidence="1">Periplasm</location>
    </subcellularLocation>
</comment>
<dbReference type="PANTHER" id="PTHR38102:SF1">
    <property type="entry name" value="PERIPLASMIC CHAPERONE SPY"/>
    <property type="match status" value="1"/>
</dbReference>
<dbReference type="InterPro" id="IPR052211">
    <property type="entry name" value="Cpx_auxiliary_protein"/>
</dbReference>
<feature type="region of interest" description="Disordered" evidence="5">
    <location>
        <begin position="31"/>
        <end position="51"/>
    </location>
</feature>
<dbReference type="Gene3D" id="1.20.120.1490">
    <property type="match status" value="1"/>
</dbReference>
<dbReference type="InterPro" id="IPR012899">
    <property type="entry name" value="LTXXQ"/>
</dbReference>
<feature type="region of interest" description="Disordered" evidence="5">
    <location>
        <begin position="58"/>
        <end position="77"/>
    </location>
</feature>
<keyword evidence="3 6" id="KW-0732">Signal</keyword>
<dbReference type="PIRSF" id="PIRSF034445">
    <property type="entry name" value="CpxP_Spy"/>
    <property type="match status" value="1"/>
</dbReference>
<feature type="signal peptide" evidence="6">
    <location>
        <begin position="1"/>
        <end position="22"/>
    </location>
</feature>
<feature type="compositionally biased region" description="Low complexity" evidence="5">
    <location>
        <begin position="129"/>
        <end position="141"/>
    </location>
</feature>
<organism evidence="7 8">
    <name type="scientific">Phormidium tenue FACHB-1050</name>
    <dbReference type="NCBI Taxonomy" id="2692857"/>
    <lineage>
        <taxon>Bacteria</taxon>
        <taxon>Bacillati</taxon>
        <taxon>Cyanobacteriota</taxon>
        <taxon>Cyanophyceae</taxon>
        <taxon>Oscillatoriophycideae</taxon>
        <taxon>Oscillatoriales</taxon>
        <taxon>Oscillatoriaceae</taxon>
        <taxon>Phormidium</taxon>
    </lineage>
</organism>
<sequence>MFRNIKSLLAIACVTVAVGAVAVPNLVAAQNTTQNSTEKRKPRQGEGWKQLNLTEAQKAQMKSIRESAKARHQSVLTAEQRAIMEQARQSGDRKGVRKSLNLTDAQKQQMKAIAEDTKAQMKNVLTPAQQQQLEQMKQQRQSNRGMMR</sequence>
<proteinExistence type="inferred from homology"/>
<evidence type="ECO:0000256" key="1">
    <source>
        <dbReference type="ARBA" id="ARBA00004418"/>
    </source>
</evidence>
<evidence type="ECO:0000256" key="5">
    <source>
        <dbReference type="SAM" id="MobiDB-lite"/>
    </source>
</evidence>
<comment type="similarity">
    <text evidence="2">Belongs to the CpxP/Spy family.</text>
</comment>
<dbReference type="RefSeq" id="WP_190578803.1">
    <property type="nucleotide sequence ID" value="NZ_CAWPQU010000015.1"/>
</dbReference>
<evidence type="ECO:0000313" key="7">
    <source>
        <dbReference type="EMBL" id="MBD2318004.1"/>
    </source>
</evidence>
<name>A0ABR8CBU1_9CYAN</name>
<dbReference type="PANTHER" id="PTHR38102">
    <property type="entry name" value="PERIPLASMIC CHAPERONE SPY"/>
    <property type="match status" value="1"/>
</dbReference>
<evidence type="ECO:0000313" key="8">
    <source>
        <dbReference type="Proteomes" id="UP000618445"/>
    </source>
</evidence>
<evidence type="ECO:0000256" key="3">
    <source>
        <dbReference type="ARBA" id="ARBA00022729"/>
    </source>
</evidence>
<evidence type="ECO:0000256" key="4">
    <source>
        <dbReference type="ARBA" id="ARBA00022764"/>
    </source>
</evidence>
<gene>
    <name evidence="7" type="ORF">H6G05_14250</name>
</gene>
<evidence type="ECO:0000256" key="6">
    <source>
        <dbReference type="SAM" id="SignalP"/>
    </source>
</evidence>
<dbReference type="Proteomes" id="UP000618445">
    <property type="component" value="Unassembled WGS sequence"/>
</dbReference>
<keyword evidence="4" id="KW-0574">Periplasm</keyword>
<accession>A0ABR8CBU1</accession>